<name>A0A066Z2G9_9ACTN</name>
<protein>
    <submittedName>
        <fullName evidence="2">Uncharacterized protein</fullName>
    </submittedName>
</protein>
<keyword evidence="1" id="KW-0472">Membrane</keyword>
<evidence type="ECO:0000256" key="1">
    <source>
        <dbReference type="SAM" id="Phobius"/>
    </source>
</evidence>
<dbReference type="PATRIC" id="fig|1348663.4.peg.250"/>
<organism evidence="2 3">
    <name type="scientific">Kitasatospora cheerisanensis KCTC 2395</name>
    <dbReference type="NCBI Taxonomy" id="1348663"/>
    <lineage>
        <taxon>Bacteria</taxon>
        <taxon>Bacillati</taxon>
        <taxon>Actinomycetota</taxon>
        <taxon>Actinomycetes</taxon>
        <taxon>Kitasatosporales</taxon>
        <taxon>Streptomycetaceae</taxon>
        <taxon>Kitasatospora</taxon>
    </lineage>
</organism>
<dbReference type="OrthoDB" id="3872738at2"/>
<dbReference type="HOGENOM" id="CLU_187744_0_0_11"/>
<dbReference type="RefSeq" id="WP_035858228.1">
    <property type="nucleotide sequence ID" value="NZ_KK853997.1"/>
</dbReference>
<dbReference type="AlphaFoldDB" id="A0A066Z2G9"/>
<sequence>MTHRYWCDECGHRTPRLDAADAERRLLEHYAAHHPEVAPGGQVETGRGLGGCACLGLTALLLLLAVVVAAYRH</sequence>
<reference evidence="2 3" key="1">
    <citation type="submission" date="2014-05" db="EMBL/GenBank/DDBJ databases">
        <title>Draft Genome Sequence of Kitasatospora cheerisanensis KCTC 2395.</title>
        <authorList>
            <person name="Nam D.H."/>
        </authorList>
    </citation>
    <scope>NUCLEOTIDE SEQUENCE [LARGE SCALE GENOMIC DNA]</scope>
    <source>
        <strain evidence="2 3">KCTC 2395</strain>
    </source>
</reference>
<dbReference type="EMBL" id="JNBY01000011">
    <property type="protein sequence ID" value="KDN87978.1"/>
    <property type="molecule type" value="Genomic_DNA"/>
</dbReference>
<accession>A0A066Z2G9</accession>
<feature type="transmembrane region" description="Helical" evidence="1">
    <location>
        <begin position="48"/>
        <end position="71"/>
    </location>
</feature>
<keyword evidence="3" id="KW-1185">Reference proteome</keyword>
<proteinExistence type="predicted"/>
<evidence type="ECO:0000313" key="3">
    <source>
        <dbReference type="Proteomes" id="UP000027178"/>
    </source>
</evidence>
<evidence type="ECO:0000313" key="2">
    <source>
        <dbReference type="EMBL" id="KDN87978.1"/>
    </source>
</evidence>
<gene>
    <name evidence="2" type="ORF">KCH_02700</name>
</gene>
<keyword evidence="1" id="KW-0812">Transmembrane</keyword>
<comment type="caution">
    <text evidence="2">The sequence shown here is derived from an EMBL/GenBank/DDBJ whole genome shotgun (WGS) entry which is preliminary data.</text>
</comment>
<keyword evidence="1" id="KW-1133">Transmembrane helix</keyword>
<dbReference type="Proteomes" id="UP000027178">
    <property type="component" value="Unassembled WGS sequence"/>
</dbReference>